<evidence type="ECO:0000313" key="1">
    <source>
        <dbReference type="EMBL" id="BCK79278.1"/>
    </source>
</evidence>
<keyword evidence="2" id="KW-1185">Reference proteome</keyword>
<organism evidence="1 2">
    <name type="scientific">Vescimonas fastidiosa</name>
    <dbReference type="NCBI Taxonomy" id="2714353"/>
    <lineage>
        <taxon>Bacteria</taxon>
        <taxon>Bacillati</taxon>
        <taxon>Bacillota</taxon>
        <taxon>Clostridia</taxon>
        <taxon>Eubacteriales</taxon>
        <taxon>Oscillospiraceae</taxon>
        <taxon>Vescimonas</taxon>
    </lineage>
</organism>
<accession>A0A810PRL0</accession>
<sequence>MTLIIGARMYFGAILCKKAVSPVFTRLSAGAYLPRALQEVLEGTLGVFGERLGRLLLKLAVEHNMTNHLLGGDMDMARDEYSKMRGSSVREVSATHGTISFKDVLLFYKED</sequence>
<name>A0A810PRL0_9FIRM</name>
<gene>
    <name evidence="1" type="ORF">MM35RIKEN_14700</name>
</gene>
<geneLocation type="plasmid" evidence="1 2">
    <name>pMM35_01</name>
</geneLocation>
<dbReference type="AlphaFoldDB" id="A0A810PRL0"/>
<keyword evidence="1" id="KW-0614">Plasmid</keyword>
<dbReference type="EMBL" id="AP023416">
    <property type="protein sequence ID" value="BCK79278.1"/>
    <property type="molecule type" value="Genomic_DNA"/>
</dbReference>
<dbReference type="RefSeq" id="WP_212820728.1">
    <property type="nucleotide sequence ID" value="NZ_AP023416.1"/>
</dbReference>
<evidence type="ECO:0000313" key="2">
    <source>
        <dbReference type="Proteomes" id="UP000681343"/>
    </source>
</evidence>
<reference evidence="1" key="1">
    <citation type="submission" date="2020-09" db="EMBL/GenBank/DDBJ databases">
        <title>New species isolated from human feces.</title>
        <authorList>
            <person name="Kitahara M."/>
            <person name="Shigeno Y."/>
            <person name="Shime M."/>
            <person name="Matsumoto Y."/>
            <person name="Nakamura S."/>
            <person name="Motooka D."/>
            <person name="Fukuoka S."/>
            <person name="Nishikawa H."/>
            <person name="Benno Y."/>
        </authorList>
    </citation>
    <scope>NUCLEOTIDE SEQUENCE</scope>
    <source>
        <strain evidence="1">MM35</strain>
        <plasmid evidence="1">pMM35_01</plasmid>
    </source>
</reference>
<protein>
    <submittedName>
        <fullName evidence="1">Uncharacterized protein</fullName>
    </submittedName>
</protein>
<dbReference type="Proteomes" id="UP000681343">
    <property type="component" value="Plasmid pMM35_01"/>
</dbReference>
<dbReference type="KEGG" id="vfa:MM35RIKEN_14700"/>
<proteinExistence type="predicted"/>